<comment type="caution">
    <text evidence="1">The sequence shown here is derived from an EMBL/GenBank/DDBJ whole genome shotgun (WGS) entry which is preliminary data.</text>
</comment>
<name>A0AAN9R4E2_CANGL</name>
<keyword evidence="2" id="KW-1185">Reference proteome</keyword>
<evidence type="ECO:0000313" key="2">
    <source>
        <dbReference type="Proteomes" id="UP001367508"/>
    </source>
</evidence>
<sequence>MFPYTSLFHCFRRFAANLEAGRCSILSYGDSVGDDVNSFWSMATAKIGMGNGLIATSDWSALWQFSHALRIMPQ</sequence>
<reference evidence="1 2" key="1">
    <citation type="submission" date="2024-01" db="EMBL/GenBank/DDBJ databases">
        <title>The genomes of 5 underutilized Papilionoideae crops provide insights into root nodulation and disease resistanc.</title>
        <authorList>
            <person name="Jiang F."/>
        </authorList>
    </citation>
    <scope>NUCLEOTIDE SEQUENCE [LARGE SCALE GENOMIC DNA]</scope>
    <source>
        <strain evidence="1">LVBAO_FW01</strain>
        <tissue evidence="1">Leaves</tissue>
    </source>
</reference>
<organism evidence="1 2">
    <name type="scientific">Canavalia gladiata</name>
    <name type="common">Sword bean</name>
    <name type="synonym">Dolichos gladiatus</name>
    <dbReference type="NCBI Taxonomy" id="3824"/>
    <lineage>
        <taxon>Eukaryota</taxon>
        <taxon>Viridiplantae</taxon>
        <taxon>Streptophyta</taxon>
        <taxon>Embryophyta</taxon>
        <taxon>Tracheophyta</taxon>
        <taxon>Spermatophyta</taxon>
        <taxon>Magnoliopsida</taxon>
        <taxon>eudicotyledons</taxon>
        <taxon>Gunneridae</taxon>
        <taxon>Pentapetalae</taxon>
        <taxon>rosids</taxon>
        <taxon>fabids</taxon>
        <taxon>Fabales</taxon>
        <taxon>Fabaceae</taxon>
        <taxon>Papilionoideae</taxon>
        <taxon>50 kb inversion clade</taxon>
        <taxon>NPAAA clade</taxon>
        <taxon>indigoferoid/millettioid clade</taxon>
        <taxon>Phaseoleae</taxon>
        <taxon>Canavalia</taxon>
    </lineage>
</organism>
<accession>A0AAN9R4E2</accession>
<gene>
    <name evidence="1" type="ORF">VNO77_03969</name>
</gene>
<dbReference type="EMBL" id="JAYMYQ010000001">
    <property type="protein sequence ID" value="KAK7361880.1"/>
    <property type="molecule type" value="Genomic_DNA"/>
</dbReference>
<dbReference type="Proteomes" id="UP001367508">
    <property type="component" value="Unassembled WGS sequence"/>
</dbReference>
<dbReference type="AlphaFoldDB" id="A0AAN9R4E2"/>
<protein>
    <submittedName>
        <fullName evidence="1">Uncharacterized protein</fullName>
    </submittedName>
</protein>
<evidence type="ECO:0000313" key="1">
    <source>
        <dbReference type="EMBL" id="KAK7361880.1"/>
    </source>
</evidence>
<proteinExistence type="predicted"/>